<dbReference type="InterPro" id="IPR050958">
    <property type="entry name" value="Cell_Adh-Cytoskel_Orgn"/>
</dbReference>
<keyword evidence="4" id="KW-0677">Repeat</keyword>
<accession>A0A1V9X4L9</accession>
<sequence>MTLGVRPLVGLVPIVIGRLFGFRLVRRNANKYEQRHTRQFSSERFRWSTRLRNARRFEVLPGRFQVIVGFLSGACGNQPGLRAQAEIGYDFAAFQRGSCPLKAERELSVRCLVHLADEFHFARIGNHSVRSSSFLGKPTFIQRPEDVAVVSADANGVRLECAASGDPQPAIRWTHNGKDVKELASAFSSSIKVLGRSRPGVSSTLEVIKLSPDDQGEYVCEASNALGTVKASAHITIE</sequence>
<keyword evidence="5" id="KW-0130">Cell adhesion</keyword>
<dbReference type="InterPro" id="IPR003598">
    <property type="entry name" value="Ig_sub2"/>
</dbReference>
<keyword evidence="8" id="KW-1015">Disulfide bond</keyword>
<dbReference type="SMART" id="SM00409">
    <property type="entry name" value="IG"/>
    <property type="match status" value="1"/>
</dbReference>
<keyword evidence="7" id="KW-0472">Membrane</keyword>
<dbReference type="GO" id="GO:0050808">
    <property type="term" value="P:synapse organization"/>
    <property type="evidence" value="ECO:0007669"/>
    <property type="project" value="TreeGrafter"/>
</dbReference>
<dbReference type="PANTHER" id="PTHR45080">
    <property type="entry name" value="CONTACTIN 5"/>
    <property type="match status" value="1"/>
</dbReference>
<keyword evidence="2" id="KW-0812">Transmembrane</keyword>
<dbReference type="InterPro" id="IPR003599">
    <property type="entry name" value="Ig_sub"/>
</dbReference>
<dbReference type="GO" id="GO:0043025">
    <property type="term" value="C:neuronal cell body"/>
    <property type="evidence" value="ECO:0007669"/>
    <property type="project" value="TreeGrafter"/>
</dbReference>
<reference evidence="11 12" key="1">
    <citation type="journal article" date="2017" name="Gigascience">
        <title>Draft genome of the honey bee ectoparasitic mite, Tropilaelaps mercedesae, is shaped by the parasitic life history.</title>
        <authorList>
            <person name="Dong X."/>
            <person name="Armstrong S.D."/>
            <person name="Xia D."/>
            <person name="Makepeace B.L."/>
            <person name="Darby A.C."/>
            <person name="Kadowaki T."/>
        </authorList>
    </citation>
    <scope>NUCLEOTIDE SEQUENCE [LARGE SCALE GENOMIC DNA]</scope>
    <source>
        <strain evidence="11">Wuxi-XJTLU</strain>
    </source>
</reference>
<evidence type="ECO:0000256" key="7">
    <source>
        <dbReference type="ARBA" id="ARBA00023136"/>
    </source>
</evidence>
<organism evidence="11 12">
    <name type="scientific">Tropilaelaps mercedesae</name>
    <dbReference type="NCBI Taxonomy" id="418985"/>
    <lineage>
        <taxon>Eukaryota</taxon>
        <taxon>Metazoa</taxon>
        <taxon>Ecdysozoa</taxon>
        <taxon>Arthropoda</taxon>
        <taxon>Chelicerata</taxon>
        <taxon>Arachnida</taxon>
        <taxon>Acari</taxon>
        <taxon>Parasitiformes</taxon>
        <taxon>Mesostigmata</taxon>
        <taxon>Gamasina</taxon>
        <taxon>Dermanyssoidea</taxon>
        <taxon>Laelapidae</taxon>
        <taxon>Tropilaelaps</taxon>
    </lineage>
</organism>
<evidence type="ECO:0000256" key="2">
    <source>
        <dbReference type="ARBA" id="ARBA00022692"/>
    </source>
</evidence>
<protein>
    <submittedName>
        <fullName evidence="11">Roundabout1-like</fullName>
    </submittedName>
</protein>
<evidence type="ECO:0000313" key="11">
    <source>
        <dbReference type="EMBL" id="OQR68444.1"/>
    </source>
</evidence>
<evidence type="ECO:0000256" key="3">
    <source>
        <dbReference type="ARBA" id="ARBA00022729"/>
    </source>
</evidence>
<comment type="subcellular location">
    <subcellularLocation>
        <location evidence="1">Membrane</location>
        <topology evidence="1">Single-pass membrane protein</topology>
    </subcellularLocation>
</comment>
<keyword evidence="3" id="KW-0732">Signal</keyword>
<evidence type="ECO:0000259" key="10">
    <source>
        <dbReference type="PROSITE" id="PS50835"/>
    </source>
</evidence>
<evidence type="ECO:0000256" key="6">
    <source>
        <dbReference type="ARBA" id="ARBA00022989"/>
    </source>
</evidence>
<dbReference type="AlphaFoldDB" id="A0A1V9X4L9"/>
<dbReference type="InterPro" id="IPR013783">
    <property type="entry name" value="Ig-like_fold"/>
</dbReference>
<dbReference type="InterPro" id="IPR007110">
    <property type="entry name" value="Ig-like_dom"/>
</dbReference>
<feature type="domain" description="Ig-like" evidence="10">
    <location>
        <begin position="138"/>
        <end position="236"/>
    </location>
</feature>
<dbReference type="GO" id="GO:0005886">
    <property type="term" value="C:plasma membrane"/>
    <property type="evidence" value="ECO:0007669"/>
    <property type="project" value="TreeGrafter"/>
</dbReference>
<dbReference type="SUPFAM" id="SSF48726">
    <property type="entry name" value="Immunoglobulin"/>
    <property type="match status" value="1"/>
</dbReference>
<dbReference type="Pfam" id="PF07679">
    <property type="entry name" value="I-set"/>
    <property type="match status" value="1"/>
</dbReference>
<dbReference type="GO" id="GO:0008046">
    <property type="term" value="F:axon guidance receptor activity"/>
    <property type="evidence" value="ECO:0007669"/>
    <property type="project" value="TreeGrafter"/>
</dbReference>
<evidence type="ECO:0000256" key="5">
    <source>
        <dbReference type="ARBA" id="ARBA00022889"/>
    </source>
</evidence>
<keyword evidence="9" id="KW-0393">Immunoglobulin domain</keyword>
<dbReference type="FunFam" id="2.60.40.10:FF:000017">
    <property type="entry name" value="Down syndrome cell adhesion molecule b"/>
    <property type="match status" value="1"/>
</dbReference>
<dbReference type="PANTHER" id="PTHR45080:SF34">
    <property type="entry name" value="MYOSIN LIGHT CHAIN KINASE, SMOOTH MUSCLE-LIKE"/>
    <property type="match status" value="1"/>
</dbReference>
<dbReference type="STRING" id="418985.A0A1V9X4L9"/>
<dbReference type="OrthoDB" id="6412111at2759"/>
<evidence type="ECO:0000256" key="8">
    <source>
        <dbReference type="ARBA" id="ARBA00023157"/>
    </source>
</evidence>
<evidence type="ECO:0000313" key="12">
    <source>
        <dbReference type="Proteomes" id="UP000192247"/>
    </source>
</evidence>
<evidence type="ECO:0000256" key="1">
    <source>
        <dbReference type="ARBA" id="ARBA00004167"/>
    </source>
</evidence>
<dbReference type="InterPro" id="IPR013098">
    <property type="entry name" value="Ig_I-set"/>
</dbReference>
<dbReference type="SMART" id="SM00408">
    <property type="entry name" value="IGc2"/>
    <property type="match status" value="1"/>
</dbReference>
<keyword evidence="12" id="KW-1185">Reference proteome</keyword>
<gene>
    <name evidence="11" type="ORF">BIW11_04556</name>
</gene>
<name>A0A1V9X4L9_9ACAR</name>
<feature type="non-terminal residue" evidence="11">
    <location>
        <position position="238"/>
    </location>
</feature>
<dbReference type="GO" id="GO:0007156">
    <property type="term" value="P:homophilic cell adhesion via plasma membrane adhesion molecules"/>
    <property type="evidence" value="ECO:0007669"/>
    <property type="project" value="TreeGrafter"/>
</dbReference>
<dbReference type="Gene3D" id="2.60.40.10">
    <property type="entry name" value="Immunoglobulins"/>
    <property type="match status" value="1"/>
</dbReference>
<dbReference type="InterPro" id="IPR036179">
    <property type="entry name" value="Ig-like_dom_sf"/>
</dbReference>
<dbReference type="Proteomes" id="UP000192247">
    <property type="component" value="Unassembled WGS sequence"/>
</dbReference>
<keyword evidence="6" id="KW-1133">Transmembrane helix</keyword>
<dbReference type="EMBL" id="MNPL01024635">
    <property type="protein sequence ID" value="OQR68444.1"/>
    <property type="molecule type" value="Genomic_DNA"/>
</dbReference>
<dbReference type="PROSITE" id="PS50835">
    <property type="entry name" value="IG_LIKE"/>
    <property type="match status" value="1"/>
</dbReference>
<proteinExistence type="predicted"/>
<evidence type="ECO:0000256" key="9">
    <source>
        <dbReference type="ARBA" id="ARBA00023319"/>
    </source>
</evidence>
<comment type="caution">
    <text evidence="11">The sequence shown here is derived from an EMBL/GenBank/DDBJ whole genome shotgun (WGS) entry which is preliminary data.</text>
</comment>
<evidence type="ECO:0000256" key="4">
    <source>
        <dbReference type="ARBA" id="ARBA00022737"/>
    </source>
</evidence>
<dbReference type="GO" id="GO:0030424">
    <property type="term" value="C:axon"/>
    <property type="evidence" value="ECO:0007669"/>
    <property type="project" value="TreeGrafter"/>
</dbReference>
<dbReference type="InParanoid" id="A0A1V9X4L9"/>